<proteinExistence type="predicted"/>
<organism evidence="1">
    <name type="scientific">Schizaphis graminum</name>
    <name type="common">Green bug aphid</name>
    <dbReference type="NCBI Taxonomy" id="13262"/>
    <lineage>
        <taxon>Eukaryota</taxon>
        <taxon>Metazoa</taxon>
        <taxon>Ecdysozoa</taxon>
        <taxon>Arthropoda</taxon>
        <taxon>Hexapoda</taxon>
        <taxon>Insecta</taxon>
        <taxon>Pterygota</taxon>
        <taxon>Neoptera</taxon>
        <taxon>Paraneoptera</taxon>
        <taxon>Hemiptera</taxon>
        <taxon>Sternorrhyncha</taxon>
        <taxon>Aphidomorpha</taxon>
        <taxon>Aphidoidea</taxon>
        <taxon>Aphididae</taxon>
        <taxon>Aphidini</taxon>
        <taxon>Schizaphis</taxon>
    </lineage>
</organism>
<dbReference type="EMBL" id="GGMR01016378">
    <property type="protein sequence ID" value="MBY28997.1"/>
    <property type="molecule type" value="Transcribed_RNA"/>
</dbReference>
<name>A0A2S2PHV5_SCHGA</name>
<evidence type="ECO:0000313" key="1">
    <source>
        <dbReference type="EMBL" id="MBY28997.1"/>
    </source>
</evidence>
<dbReference type="SUPFAM" id="SSF53098">
    <property type="entry name" value="Ribonuclease H-like"/>
    <property type="match status" value="1"/>
</dbReference>
<gene>
    <name evidence="1" type="primary">ZNF862_6</name>
    <name evidence="1" type="ORF">g.2390</name>
</gene>
<dbReference type="PANTHER" id="PTHR46880">
    <property type="entry name" value="RAS-ASSOCIATING DOMAIN-CONTAINING PROTEIN"/>
    <property type="match status" value="1"/>
</dbReference>
<dbReference type="AlphaFoldDB" id="A0A2S2PHV5"/>
<reference evidence="1" key="1">
    <citation type="submission" date="2018-04" db="EMBL/GenBank/DDBJ databases">
        <title>Transcriptome of Schizaphis graminum biotype I.</title>
        <authorList>
            <person name="Scully E.D."/>
            <person name="Geib S.M."/>
            <person name="Palmer N.A."/>
            <person name="Koch K."/>
            <person name="Bradshaw J."/>
            <person name="Heng-Moss T."/>
            <person name="Sarath G."/>
        </authorList>
    </citation>
    <scope>NUCLEOTIDE SEQUENCE</scope>
</reference>
<sequence length="694" mass="79878">MYPNIVLLHVKQRNHIPPICTKQGTVPRNHLLKKHLNSIVHIECIKQDRLTKLNISGKNTNGPIDKMILTQNQKLSKKISELLCTVYNDAKRGTSSAWSWPSNEVANLKRNSLNIFNEFVPFIPNEGDLQYITPINHREFLKVIVEADRPNLTNKLKSCIAVSLRVDGSVDRNQIDNIHVLVKVVTNEGNPDLIFLSFEEPMSRGVTGYYDAVKKAVNQVIPWNDLLGLMSSIVTDGASINSGDKNGLWSILEKERADLPLIKVWCAVHRTALAWEKLTANVIEIKKNVEICVSISSYFHQSGLRTKELKQIAEENNCKFISLPYYFEVRWTEFTYSLCLGILKNWNILVKYFTKVLEESQDSKHKSVTKGFLKFLTDYEKLKLLCFVTDLGYLYSRFQKQLQADYVTIYDLEEKKNAVLKCFGNLKKCPLMGGWEETLSKSVIETKTFNSTNSNDYEINIQLKGFTLHEKTDNNKRRKQHHLYITDHRSFCAIRNDSLEHLINYINERLDSSEWSKLKPLETISSCISDTELKICHNFICPDFELIDFISAYHEAASISNINGKKASFELLRILLQCDAWKPLSTSMARVLSAKPHSADVERLISYYNIIKTTKRSRLAPDTIKDALYIKINMPTLSEFDPLLATKLWINKKSRHYKTHTAATKQRWFRGVFSDAEKDEGDDHKVQLPTKIQF</sequence>
<protein>
    <submittedName>
        <fullName evidence="1">Zinc finger protein</fullName>
    </submittedName>
</protein>
<accession>A0A2S2PHV5</accession>
<dbReference type="PANTHER" id="PTHR46880:SF5">
    <property type="entry name" value="DUF4371 DOMAIN-CONTAINING PROTEIN"/>
    <property type="match status" value="1"/>
</dbReference>
<dbReference type="InterPro" id="IPR012337">
    <property type="entry name" value="RNaseH-like_sf"/>
</dbReference>